<dbReference type="GO" id="GO:0008409">
    <property type="term" value="F:5'-3' exonuclease activity"/>
    <property type="evidence" value="ECO:0007669"/>
    <property type="project" value="InterPro"/>
</dbReference>
<evidence type="ECO:0000313" key="9">
    <source>
        <dbReference type="EMBL" id="XBY46318.1"/>
    </source>
</evidence>
<evidence type="ECO:0000256" key="1">
    <source>
        <dbReference type="ARBA" id="ARBA00005915"/>
    </source>
</evidence>
<keyword evidence="3" id="KW-0540">Nuclease</keyword>
<evidence type="ECO:0000259" key="7">
    <source>
        <dbReference type="Pfam" id="PF02272"/>
    </source>
</evidence>
<dbReference type="EMBL" id="CP158568">
    <property type="protein sequence ID" value="XBY46318.1"/>
    <property type="molecule type" value="Genomic_DNA"/>
</dbReference>
<dbReference type="InterPro" id="IPR004610">
    <property type="entry name" value="RecJ"/>
</dbReference>
<name>A0AAU7XEX5_9HYPH</name>
<sequence>MTFQRFSGFAEDDAARAVLGVERSATGRPWRDRLDTSGAAAALAMVQRHDLPDLVARVLAGRGVGIDAALAFLDPTIKDLMPDPATLTDMGAAVERIADAVRTGERIAIFADYDVDGATSAAVLARYLRQVGADPEIYIPDRLIEGYGPNSEALKTLAGRGARLLVTLDCGTTSHEALETAAKIGLDTVVVDHHQVGASLPSAVAIVNPNRHDDLSGLGHLAAVGVTFLTVVALNRVLRARGAFRGRAEPNLLELLDLVALGTVADVVPLVGLNRAFVVKGLAAARGRRNAGLAALADVARLSGPVSPYHLGFMIGPRINAGGRIGDAALGARLLATDDPVEAERIAAELDTLNKERQAIEAGMLAEADAQVFAAHGDQPPAVVVAHAETWHPGIVGLISARLKERLRRPAFAISFDRGSHGTGSGRSIPGVDLGAAVRAAVEAGILVKGGGHAMAAGLTVARDRLDDLTAFLEARLSDPVAAASAHVALKVDGALSAGAATRAFVEMIEKAGPYGSGHSEPVFAFPAHRITFADTVGSGHVRLQLAAGDGSTLKAIAFRAADEPLGRAILGARGRPLHVAGYLGLDHWQGDARVQLRVADVAETGTRPL</sequence>
<dbReference type="GO" id="GO:0006310">
    <property type="term" value="P:DNA recombination"/>
    <property type="evidence" value="ECO:0007669"/>
    <property type="project" value="InterPro"/>
</dbReference>
<dbReference type="PANTHER" id="PTHR30255">
    <property type="entry name" value="SINGLE-STRANDED-DNA-SPECIFIC EXONUCLEASE RECJ"/>
    <property type="match status" value="1"/>
</dbReference>
<evidence type="ECO:0000259" key="6">
    <source>
        <dbReference type="Pfam" id="PF01368"/>
    </source>
</evidence>
<evidence type="ECO:0000259" key="8">
    <source>
        <dbReference type="Pfam" id="PF17768"/>
    </source>
</evidence>
<accession>A0AAU7XEX5</accession>
<feature type="domain" description="DDH" evidence="6">
    <location>
        <begin position="106"/>
        <end position="263"/>
    </location>
</feature>
<gene>
    <name evidence="9" type="primary">recJ</name>
    <name evidence="9" type="ORF">ABS361_08905</name>
</gene>
<keyword evidence="5 9" id="KW-0269">Exonuclease</keyword>
<evidence type="ECO:0000256" key="5">
    <source>
        <dbReference type="ARBA" id="ARBA00022839"/>
    </source>
</evidence>
<dbReference type="AlphaFoldDB" id="A0AAU7XEX5"/>
<feature type="domain" description="DHHA1" evidence="7">
    <location>
        <begin position="383"/>
        <end position="478"/>
    </location>
</feature>
<dbReference type="InterPro" id="IPR041122">
    <property type="entry name" value="RecJ_OB"/>
</dbReference>
<proteinExistence type="inferred from homology"/>
<organism evidence="9">
    <name type="scientific">Methyloraptor flagellatus</name>
    <dbReference type="NCBI Taxonomy" id="3162530"/>
    <lineage>
        <taxon>Bacteria</taxon>
        <taxon>Pseudomonadati</taxon>
        <taxon>Pseudomonadota</taxon>
        <taxon>Alphaproteobacteria</taxon>
        <taxon>Hyphomicrobiales</taxon>
        <taxon>Ancalomicrobiaceae</taxon>
        <taxon>Methyloraptor</taxon>
    </lineage>
</organism>
<dbReference type="InterPro" id="IPR001667">
    <property type="entry name" value="DDH_dom"/>
</dbReference>
<dbReference type="Pfam" id="PF02272">
    <property type="entry name" value="DHHA1"/>
    <property type="match status" value="1"/>
</dbReference>
<dbReference type="PANTHER" id="PTHR30255:SF2">
    <property type="entry name" value="SINGLE-STRANDED-DNA-SPECIFIC EXONUCLEASE RECJ"/>
    <property type="match status" value="1"/>
</dbReference>
<feature type="domain" description="RecJ OB" evidence="8">
    <location>
        <begin position="492"/>
        <end position="601"/>
    </location>
</feature>
<dbReference type="NCBIfam" id="TIGR00644">
    <property type="entry name" value="recJ"/>
    <property type="match status" value="1"/>
</dbReference>
<reference evidence="9" key="1">
    <citation type="submission" date="2024-06" db="EMBL/GenBank/DDBJ databases">
        <title>Methylostella associata gen. nov., sp. nov., a novel Ancalomicrobiaceae-affiliated facultatively methylotrophic bacteria that feed on methanotrophs of the genus Methylococcus.</title>
        <authorList>
            <person name="Saltykova V."/>
            <person name="Danilova O.V."/>
            <person name="Oshkin I.Y."/>
            <person name="Belova S.E."/>
            <person name="Pimenov N.V."/>
            <person name="Dedysh S.N."/>
        </authorList>
    </citation>
    <scope>NUCLEOTIDE SEQUENCE</scope>
    <source>
        <strain evidence="9">S20</strain>
    </source>
</reference>
<evidence type="ECO:0000256" key="4">
    <source>
        <dbReference type="ARBA" id="ARBA00022801"/>
    </source>
</evidence>
<evidence type="ECO:0000256" key="2">
    <source>
        <dbReference type="ARBA" id="ARBA00019841"/>
    </source>
</evidence>
<dbReference type="Gene3D" id="3.90.1640.30">
    <property type="match status" value="1"/>
</dbReference>
<dbReference type="GO" id="GO:0003676">
    <property type="term" value="F:nucleic acid binding"/>
    <property type="evidence" value="ECO:0007669"/>
    <property type="project" value="InterPro"/>
</dbReference>
<dbReference type="InterPro" id="IPR038763">
    <property type="entry name" value="DHH_sf"/>
</dbReference>
<dbReference type="Pfam" id="PF01368">
    <property type="entry name" value="DHH"/>
    <property type="match status" value="1"/>
</dbReference>
<dbReference type="InterPro" id="IPR003156">
    <property type="entry name" value="DHHA1_dom"/>
</dbReference>
<dbReference type="InterPro" id="IPR051673">
    <property type="entry name" value="SSDNA_exonuclease_RecJ"/>
</dbReference>
<dbReference type="Pfam" id="PF17768">
    <property type="entry name" value="RecJ_OB"/>
    <property type="match status" value="1"/>
</dbReference>
<dbReference type="GO" id="GO:0006281">
    <property type="term" value="P:DNA repair"/>
    <property type="evidence" value="ECO:0007669"/>
    <property type="project" value="InterPro"/>
</dbReference>
<keyword evidence="4" id="KW-0378">Hydrolase</keyword>
<dbReference type="KEGG" id="mflg:ABS361_08905"/>
<comment type="similarity">
    <text evidence="1">Belongs to the RecJ family.</text>
</comment>
<protein>
    <recommendedName>
        <fullName evidence="2">Single-stranded-DNA-specific exonuclease RecJ</fullName>
    </recommendedName>
</protein>
<dbReference type="RefSeq" id="WP_407051413.1">
    <property type="nucleotide sequence ID" value="NZ_CP158568.1"/>
</dbReference>
<dbReference type="Gene3D" id="3.10.310.30">
    <property type="match status" value="1"/>
</dbReference>
<dbReference type="SUPFAM" id="SSF64182">
    <property type="entry name" value="DHH phosphoesterases"/>
    <property type="match status" value="1"/>
</dbReference>
<evidence type="ECO:0000256" key="3">
    <source>
        <dbReference type="ARBA" id="ARBA00022722"/>
    </source>
</evidence>